<reference evidence="2" key="2">
    <citation type="submission" date="2025-08" db="UniProtKB">
        <authorList>
            <consortium name="Ensembl"/>
        </authorList>
    </citation>
    <scope>IDENTIFICATION</scope>
</reference>
<keyword evidence="3" id="KW-1185">Reference proteome</keyword>
<organism evidence="2 3">
    <name type="scientific">Nothobranchius furzeri</name>
    <name type="common">Turquoise killifish</name>
    <dbReference type="NCBI Taxonomy" id="105023"/>
    <lineage>
        <taxon>Eukaryota</taxon>
        <taxon>Metazoa</taxon>
        <taxon>Chordata</taxon>
        <taxon>Craniata</taxon>
        <taxon>Vertebrata</taxon>
        <taxon>Euteleostomi</taxon>
        <taxon>Actinopterygii</taxon>
        <taxon>Neopterygii</taxon>
        <taxon>Teleostei</taxon>
        <taxon>Neoteleostei</taxon>
        <taxon>Acanthomorphata</taxon>
        <taxon>Ovalentaria</taxon>
        <taxon>Atherinomorphae</taxon>
        <taxon>Cyprinodontiformes</taxon>
        <taxon>Nothobranchiidae</taxon>
        <taxon>Nothobranchius</taxon>
    </lineage>
</organism>
<dbReference type="GeneTree" id="ENSGT00980000198976"/>
<evidence type="ECO:0000256" key="1">
    <source>
        <dbReference type="SAM" id="MobiDB-lite"/>
    </source>
</evidence>
<name>A0A8C6MCC4_NOTFU</name>
<protein>
    <submittedName>
        <fullName evidence="2">Uncharacterized protein</fullName>
    </submittedName>
</protein>
<dbReference type="Ensembl" id="ENSNFUT00015032005.1">
    <property type="protein sequence ID" value="ENSNFUP00015030627.1"/>
    <property type="gene ID" value="ENSNFUG00015014932.1"/>
</dbReference>
<reference evidence="2" key="3">
    <citation type="submission" date="2025-09" db="UniProtKB">
        <authorList>
            <consortium name="Ensembl"/>
        </authorList>
    </citation>
    <scope>IDENTIFICATION</scope>
</reference>
<feature type="region of interest" description="Disordered" evidence="1">
    <location>
        <begin position="152"/>
        <end position="189"/>
    </location>
</feature>
<proteinExistence type="predicted"/>
<sequence>MLPVQRLLQDQLRELVSVRLRLHVQVKVVVSGDVIGPERVGAHVRVGRALQREPGPRGPRRIVVNRVLQEHLHVELAARALPADLVPVYPLIDEQNPVLQVHPQVRRPGAGHDLEASGGQLGEFQTQVLSDVPHKRAMIRLLRDRVPDLTREQRLRGPLATPGGPCSDQDQNPVKFYWSSVERSGPVRT</sequence>
<evidence type="ECO:0000313" key="2">
    <source>
        <dbReference type="Ensembl" id="ENSNFUP00015030627.1"/>
    </source>
</evidence>
<accession>A0A8C6MCC4</accession>
<dbReference type="Proteomes" id="UP000694548">
    <property type="component" value="Chromosome sgr01"/>
</dbReference>
<dbReference type="AlphaFoldDB" id="A0A8C6MCC4"/>
<evidence type="ECO:0000313" key="3">
    <source>
        <dbReference type="Proteomes" id="UP000694548"/>
    </source>
</evidence>
<reference evidence="2" key="1">
    <citation type="submission" date="2014-08" db="EMBL/GenBank/DDBJ databases">
        <authorList>
            <person name="Senf B."/>
            <person name="Petzold A."/>
            <person name="Downie B.R."/>
            <person name="Koch P."/>
            <person name="Platzer M."/>
        </authorList>
    </citation>
    <scope>NUCLEOTIDE SEQUENCE [LARGE SCALE GENOMIC DNA]</scope>
    <source>
        <strain evidence="2">GRZ</strain>
    </source>
</reference>